<evidence type="ECO:0000259" key="12">
    <source>
        <dbReference type="PROSITE" id="PS51485"/>
    </source>
</evidence>
<name>A0AAN7GHU2_9MYRT</name>
<dbReference type="Gene3D" id="2.60.40.420">
    <property type="entry name" value="Cupredoxins - blue copper proteins"/>
    <property type="match status" value="1"/>
</dbReference>
<evidence type="ECO:0000256" key="9">
    <source>
        <dbReference type="ARBA" id="ARBA00035011"/>
    </source>
</evidence>
<dbReference type="GO" id="GO:0009055">
    <property type="term" value="F:electron transfer activity"/>
    <property type="evidence" value="ECO:0007669"/>
    <property type="project" value="InterPro"/>
</dbReference>
<evidence type="ECO:0000256" key="8">
    <source>
        <dbReference type="ARBA" id="ARBA00023288"/>
    </source>
</evidence>
<feature type="compositionally biased region" description="Low complexity" evidence="10">
    <location>
        <begin position="169"/>
        <end position="182"/>
    </location>
</feature>
<evidence type="ECO:0000256" key="4">
    <source>
        <dbReference type="ARBA" id="ARBA00022729"/>
    </source>
</evidence>
<dbReference type="PROSITE" id="PS51485">
    <property type="entry name" value="PHYTOCYANIN"/>
    <property type="match status" value="1"/>
</dbReference>
<dbReference type="InterPro" id="IPR039391">
    <property type="entry name" value="Phytocyanin-like"/>
</dbReference>
<dbReference type="PANTHER" id="PTHR33021:SF253">
    <property type="entry name" value="EARLY NODULIN-LIKE PROTEIN 9"/>
    <property type="match status" value="1"/>
</dbReference>
<dbReference type="InterPro" id="IPR041846">
    <property type="entry name" value="ENL_dom"/>
</dbReference>
<accession>A0AAN7GHU2</accession>
<dbReference type="SUPFAM" id="SSF49503">
    <property type="entry name" value="Cupredoxins"/>
    <property type="match status" value="1"/>
</dbReference>
<evidence type="ECO:0000256" key="3">
    <source>
        <dbReference type="ARBA" id="ARBA00022622"/>
    </source>
</evidence>
<dbReference type="Pfam" id="PF02298">
    <property type="entry name" value="Cu_bind_like"/>
    <property type="match status" value="1"/>
</dbReference>
<evidence type="ECO:0000256" key="10">
    <source>
        <dbReference type="SAM" id="MobiDB-lite"/>
    </source>
</evidence>
<comment type="subcellular location">
    <subcellularLocation>
        <location evidence="1">Cell membrane</location>
        <topology evidence="1">Lipid-anchor</topology>
        <topology evidence="1">GPI-anchor</topology>
    </subcellularLocation>
</comment>
<keyword evidence="11" id="KW-0812">Transmembrane</keyword>
<comment type="caution">
    <text evidence="13">The sequence shown here is derived from an EMBL/GenBank/DDBJ whole genome shotgun (WGS) entry which is preliminary data.</text>
</comment>
<feature type="domain" description="Phytocyanin" evidence="12">
    <location>
        <begin position="35"/>
        <end position="142"/>
    </location>
</feature>
<keyword evidence="14" id="KW-1185">Reference proteome</keyword>
<gene>
    <name evidence="13" type="ORF">SAY87_012672</name>
</gene>
<dbReference type="Proteomes" id="UP001345219">
    <property type="component" value="Chromosome 10"/>
</dbReference>
<feature type="region of interest" description="Disordered" evidence="10">
    <location>
        <begin position="146"/>
        <end position="205"/>
    </location>
</feature>
<dbReference type="CDD" id="cd11019">
    <property type="entry name" value="OsENODL1_like"/>
    <property type="match status" value="1"/>
</dbReference>
<keyword evidence="6" id="KW-1015">Disulfide bond</keyword>
<organism evidence="13 14">
    <name type="scientific">Trapa incisa</name>
    <dbReference type="NCBI Taxonomy" id="236973"/>
    <lineage>
        <taxon>Eukaryota</taxon>
        <taxon>Viridiplantae</taxon>
        <taxon>Streptophyta</taxon>
        <taxon>Embryophyta</taxon>
        <taxon>Tracheophyta</taxon>
        <taxon>Spermatophyta</taxon>
        <taxon>Magnoliopsida</taxon>
        <taxon>eudicotyledons</taxon>
        <taxon>Gunneridae</taxon>
        <taxon>Pentapetalae</taxon>
        <taxon>rosids</taxon>
        <taxon>malvids</taxon>
        <taxon>Myrtales</taxon>
        <taxon>Lythraceae</taxon>
        <taxon>Trapa</taxon>
    </lineage>
</organism>
<feature type="transmembrane region" description="Helical" evidence="11">
    <location>
        <begin position="12"/>
        <end position="29"/>
    </location>
</feature>
<protein>
    <recommendedName>
        <fullName evidence="12">Phytocyanin domain-containing protein</fullName>
    </recommendedName>
</protein>
<keyword evidence="7" id="KW-0325">Glycoprotein</keyword>
<feature type="compositionally biased region" description="Pro residues" evidence="10">
    <location>
        <begin position="152"/>
        <end position="163"/>
    </location>
</feature>
<evidence type="ECO:0000256" key="6">
    <source>
        <dbReference type="ARBA" id="ARBA00023157"/>
    </source>
</evidence>
<evidence type="ECO:0000256" key="7">
    <source>
        <dbReference type="ARBA" id="ARBA00023180"/>
    </source>
</evidence>
<evidence type="ECO:0000313" key="14">
    <source>
        <dbReference type="Proteomes" id="UP001345219"/>
    </source>
</evidence>
<keyword evidence="4" id="KW-0732">Signal</keyword>
<evidence type="ECO:0000313" key="13">
    <source>
        <dbReference type="EMBL" id="KAK4746360.1"/>
    </source>
</evidence>
<feature type="compositionally biased region" description="Pro residues" evidence="10">
    <location>
        <begin position="183"/>
        <end position="200"/>
    </location>
</feature>
<keyword evidence="5 11" id="KW-0472">Membrane</keyword>
<comment type="similarity">
    <text evidence="9">Belongs to the early nodulin-like (ENODL) family.</text>
</comment>
<reference evidence="13 14" key="1">
    <citation type="journal article" date="2023" name="Hortic Res">
        <title>Pangenome of water caltrop reveals structural variations and asymmetric subgenome divergence after allopolyploidization.</title>
        <authorList>
            <person name="Zhang X."/>
            <person name="Chen Y."/>
            <person name="Wang L."/>
            <person name="Yuan Y."/>
            <person name="Fang M."/>
            <person name="Shi L."/>
            <person name="Lu R."/>
            <person name="Comes H.P."/>
            <person name="Ma Y."/>
            <person name="Chen Y."/>
            <person name="Huang G."/>
            <person name="Zhou Y."/>
            <person name="Zheng Z."/>
            <person name="Qiu Y."/>
        </authorList>
    </citation>
    <scope>NUCLEOTIDE SEQUENCE [LARGE SCALE GENOMIC DNA]</scope>
    <source>
        <tissue evidence="13">Roots</tissue>
    </source>
</reference>
<dbReference type="GO" id="GO:0005886">
    <property type="term" value="C:plasma membrane"/>
    <property type="evidence" value="ECO:0007669"/>
    <property type="project" value="UniProtKB-SubCell"/>
</dbReference>
<keyword evidence="11" id="KW-1133">Transmembrane helix</keyword>
<proteinExistence type="inferred from homology"/>
<dbReference type="GO" id="GO:0098552">
    <property type="term" value="C:side of membrane"/>
    <property type="evidence" value="ECO:0007669"/>
    <property type="project" value="UniProtKB-KW"/>
</dbReference>
<evidence type="ECO:0000256" key="1">
    <source>
        <dbReference type="ARBA" id="ARBA00004609"/>
    </source>
</evidence>
<evidence type="ECO:0000256" key="11">
    <source>
        <dbReference type="SAM" id="Phobius"/>
    </source>
</evidence>
<evidence type="ECO:0000256" key="5">
    <source>
        <dbReference type="ARBA" id="ARBA00023136"/>
    </source>
</evidence>
<dbReference type="FunFam" id="2.60.40.420:FF:000010">
    <property type="entry name" value="Early nodulin-like protein 1"/>
    <property type="match status" value="1"/>
</dbReference>
<dbReference type="EMBL" id="JAXIOK010000021">
    <property type="protein sequence ID" value="KAK4746360.1"/>
    <property type="molecule type" value="Genomic_DNA"/>
</dbReference>
<sequence>MMGGTSHKDINMVLRCLIGFLLCIVMMGAKKSEALEFSVGGGSKSNGWSVPSDNSSNPFNQWAERTRFLIGDSLVFVYQASQDSVLYVTKEAYDSCNNESYIARYTDGHTVFRLNQSGPFHFISGVKTNCHKNEKLLVIVLADRSNKTASPSPSPPPSSPPSPSGGGATTTTPSPAPSGEESPSPPPGTVETNPTPPPRSSSPRKALVGFFGYTAAFAASSAMLVI</sequence>
<dbReference type="PANTHER" id="PTHR33021">
    <property type="entry name" value="BLUE COPPER PROTEIN"/>
    <property type="match status" value="1"/>
</dbReference>
<keyword evidence="8" id="KW-0449">Lipoprotein</keyword>
<dbReference type="InterPro" id="IPR008972">
    <property type="entry name" value="Cupredoxin"/>
</dbReference>
<keyword evidence="3" id="KW-0336">GPI-anchor</keyword>
<evidence type="ECO:0000256" key="2">
    <source>
        <dbReference type="ARBA" id="ARBA00022475"/>
    </source>
</evidence>
<dbReference type="InterPro" id="IPR003245">
    <property type="entry name" value="Phytocyanin_dom"/>
</dbReference>
<dbReference type="AlphaFoldDB" id="A0AAN7GHU2"/>
<keyword evidence="2" id="KW-1003">Cell membrane</keyword>